<evidence type="ECO:0008006" key="3">
    <source>
        <dbReference type="Google" id="ProtNLM"/>
    </source>
</evidence>
<dbReference type="EMBL" id="CZBV01000014">
    <property type="protein sequence ID" value="CUQ92375.1"/>
    <property type="molecule type" value="Genomic_DNA"/>
</dbReference>
<protein>
    <recommendedName>
        <fullName evidence="3">Exonuclease domain-containing protein</fullName>
    </recommendedName>
</protein>
<organism evidence="1 2">
    <name type="scientific">Lachnospira eligens</name>
    <dbReference type="NCBI Taxonomy" id="39485"/>
    <lineage>
        <taxon>Bacteria</taxon>
        <taxon>Bacillati</taxon>
        <taxon>Bacillota</taxon>
        <taxon>Clostridia</taxon>
        <taxon>Lachnospirales</taxon>
        <taxon>Lachnospiraceae</taxon>
        <taxon>Lachnospira</taxon>
    </lineage>
</organism>
<reference evidence="1 2" key="1">
    <citation type="submission" date="2015-09" db="EMBL/GenBank/DDBJ databases">
        <authorList>
            <consortium name="Pathogen Informatics"/>
        </authorList>
    </citation>
    <scope>NUCLEOTIDE SEQUENCE [LARGE SCALE GENOMIC DNA]</scope>
    <source>
        <strain evidence="1 2">2789STDY5834878</strain>
    </source>
</reference>
<dbReference type="InterPro" id="IPR036397">
    <property type="entry name" value="RNaseH_sf"/>
</dbReference>
<evidence type="ECO:0000313" key="2">
    <source>
        <dbReference type="Proteomes" id="UP000095780"/>
    </source>
</evidence>
<name>A0A174ZYD6_9FIRM</name>
<dbReference type="Gene3D" id="3.30.420.10">
    <property type="entry name" value="Ribonuclease H-like superfamily/Ribonuclease H"/>
    <property type="match status" value="1"/>
</dbReference>
<dbReference type="Proteomes" id="UP000095780">
    <property type="component" value="Unassembled WGS sequence"/>
</dbReference>
<dbReference type="AlphaFoldDB" id="A0A174ZYD6"/>
<sequence>MSNWTAICSRDYFDYAFLANAGIRFKHGTIIYDPMIEFAKIYGEWNNYYGNHTYQKLTNAACYYGYNFDELVHDSLEDVKATLVVYNAIKKKLPSYVWMSTQLLIKEKEVIFESDDVTEVIDKAKELFGQCKRNMINNHIKSGLNFEYFIC</sequence>
<dbReference type="InterPro" id="IPR012337">
    <property type="entry name" value="RNaseH-like_sf"/>
</dbReference>
<proteinExistence type="predicted"/>
<accession>A0A174ZYD6</accession>
<gene>
    <name evidence="1" type="ORF">ERS852492_03094</name>
</gene>
<dbReference type="GO" id="GO:0003676">
    <property type="term" value="F:nucleic acid binding"/>
    <property type="evidence" value="ECO:0007669"/>
    <property type="project" value="InterPro"/>
</dbReference>
<evidence type="ECO:0000313" key="1">
    <source>
        <dbReference type="EMBL" id="CUQ92375.1"/>
    </source>
</evidence>
<dbReference type="SUPFAM" id="SSF53098">
    <property type="entry name" value="Ribonuclease H-like"/>
    <property type="match status" value="1"/>
</dbReference>